<name>A0AAN7T9M9_9EURO</name>
<feature type="compositionally biased region" description="Acidic residues" evidence="8">
    <location>
        <begin position="367"/>
        <end position="377"/>
    </location>
</feature>
<dbReference type="EMBL" id="JAVRRJ010000001">
    <property type="protein sequence ID" value="KAK5091476.1"/>
    <property type="molecule type" value="Genomic_DNA"/>
</dbReference>
<feature type="compositionally biased region" description="Basic and acidic residues" evidence="8">
    <location>
        <begin position="481"/>
        <end position="490"/>
    </location>
</feature>
<dbReference type="Proteomes" id="UP001309876">
    <property type="component" value="Unassembled WGS sequence"/>
</dbReference>
<keyword evidence="5" id="KW-0539">Nucleus</keyword>
<reference evidence="11 12" key="1">
    <citation type="submission" date="2023-08" db="EMBL/GenBank/DDBJ databases">
        <title>Black Yeasts Isolated from many extreme environments.</title>
        <authorList>
            <person name="Coleine C."/>
            <person name="Stajich J.E."/>
            <person name="Selbmann L."/>
        </authorList>
    </citation>
    <scope>NUCLEOTIDE SEQUENCE [LARGE SCALE GENOMIC DNA]</scope>
    <source>
        <strain evidence="11 12">CCFEE 5910</strain>
    </source>
</reference>
<evidence type="ECO:0000313" key="11">
    <source>
        <dbReference type="EMBL" id="KAK5091476.1"/>
    </source>
</evidence>
<comment type="subcellular location">
    <subcellularLocation>
        <location evidence="1">Nucleus</location>
    </subcellularLocation>
</comment>
<evidence type="ECO:0000256" key="2">
    <source>
        <dbReference type="ARBA" id="ARBA00022763"/>
    </source>
</evidence>
<comment type="caution">
    <text evidence="11">The sequence shown here is derived from an EMBL/GenBank/DDBJ whole genome shotgun (WGS) entry which is preliminary data.</text>
</comment>
<evidence type="ECO:0000313" key="12">
    <source>
        <dbReference type="Proteomes" id="UP001309876"/>
    </source>
</evidence>
<feature type="compositionally biased region" description="Polar residues" evidence="8">
    <location>
        <begin position="594"/>
        <end position="618"/>
    </location>
</feature>
<dbReference type="InterPro" id="IPR053829">
    <property type="entry name" value="XLF-like_CC"/>
</dbReference>
<organism evidence="11 12">
    <name type="scientific">Lithohypha guttulata</name>
    <dbReference type="NCBI Taxonomy" id="1690604"/>
    <lineage>
        <taxon>Eukaryota</taxon>
        <taxon>Fungi</taxon>
        <taxon>Dikarya</taxon>
        <taxon>Ascomycota</taxon>
        <taxon>Pezizomycotina</taxon>
        <taxon>Eurotiomycetes</taxon>
        <taxon>Chaetothyriomycetidae</taxon>
        <taxon>Chaetothyriales</taxon>
        <taxon>Trichomeriaceae</taxon>
        <taxon>Lithohypha</taxon>
    </lineage>
</organism>
<gene>
    <name evidence="11" type="ORF">LTR05_001659</name>
</gene>
<dbReference type="GO" id="GO:0006303">
    <property type="term" value="P:double-strand break repair via nonhomologous end joining"/>
    <property type="evidence" value="ECO:0007669"/>
    <property type="project" value="TreeGrafter"/>
</dbReference>
<proteinExistence type="inferred from homology"/>
<evidence type="ECO:0000256" key="4">
    <source>
        <dbReference type="ARBA" id="ARBA00023204"/>
    </source>
</evidence>
<keyword evidence="3" id="KW-0238">DNA-binding</keyword>
<keyword evidence="4" id="KW-0234">DNA repair</keyword>
<dbReference type="InterPro" id="IPR052287">
    <property type="entry name" value="NHEJ_factor"/>
</dbReference>
<feature type="domain" description="XLF-like N-terminal" evidence="9">
    <location>
        <begin position="8"/>
        <end position="124"/>
    </location>
</feature>
<evidence type="ECO:0000256" key="1">
    <source>
        <dbReference type="ARBA" id="ARBA00004123"/>
    </source>
</evidence>
<feature type="compositionally biased region" description="Low complexity" evidence="8">
    <location>
        <begin position="532"/>
        <end position="547"/>
    </location>
</feature>
<feature type="compositionally biased region" description="Basic and acidic residues" evidence="8">
    <location>
        <begin position="627"/>
        <end position="639"/>
    </location>
</feature>
<dbReference type="Pfam" id="PF09302">
    <property type="entry name" value="XLF"/>
    <property type="match status" value="1"/>
</dbReference>
<accession>A0AAN7T9M9</accession>
<evidence type="ECO:0000256" key="6">
    <source>
        <dbReference type="ARBA" id="ARBA00025747"/>
    </source>
</evidence>
<keyword evidence="2" id="KW-0227">DNA damage</keyword>
<dbReference type="GO" id="GO:0045027">
    <property type="term" value="F:DNA end binding"/>
    <property type="evidence" value="ECO:0007669"/>
    <property type="project" value="TreeGrafter"/>
</dbReference>
<keyword evidence="12" id="KW-1185">Reference proteome</keyword>
<dbReference type="GO" id="GO:0032807">
    <property type="term" value="C:DNA ligase IV complex"/>
    <property type="evidence" value="ECO:0007669"/>
    <property type="project" value="TreeGrafter"/>
</dbReference>
<evidence type="ECO:0000256" key="5">
    <source>
        <dbReference type="ARBA" id="ARBA00023242"/>
    </source>
</evidence>
<feature type="compositionally biased region" description="Basic and acidic residues" evidence="8">
    <location>
        <begin position="309"/>
        <end position="318"/>
    </location>
</feature>
<feature type="compositionally biased region" description="Polar residues" evidence="8">
    <location>
        <begin position="468"/>
        <end position="480"/>
    </location>
</feature>
<dbReference type="Pfam" id="PF21928">
    <property type="entry name" value="XLF_CC"/>
    <property type="match status" value="1"/>
</dbReference>
<dbReference type="PANTHER" id="PTHR32235">
    <property type="entry name" value="NON-HOMOLOGOUS END-JOINING FACTOR 1"/>
    <property type="match status" value="1"/>
</dbReference>
<dbReference type="AlphaFoldDB" id="A0AAN7T9M9"/>
<sequence length="661" mass="72998">MEPVQTGWEALSTASSRRCPKLFYKFAADEEGYELQITDITALWAAKFTAEEICDYARNSRASIDPSESTSQLKVLYEKLAESLRSGPNILKQDEKTECEAIFLQTILDLPRPLQPLRWEFYLESKGALDLAESILKPCLHQASLGLKKIDSLIDVIAAKDRALARLLEKIENSSIDLTLIFPGITGVRARKGQVTLKDAQKHVPGLAEFKRDHWSTLFDADSPYSDFESSGLSKLVAGNEKCPKHTPEQHQKWYRKLPKASATISQVAQASWLRSSSPVKQDSEDEFETQKKRAPGATPGRVVNIPAESDHEQERPSKRIKTTLSKPPPRLNGRSTQLLARSSSPNLPSSPPPVPHFETKPSVDSDGTETESEPDLDAIPKRKERSGALGKRMNPPPRPKVARQATKSSTLSSSPPPLRPEASIMSSSPPLQPPAHEPKNADTEDDFEAISALRSPKTPRKEDRLVSSPQKTDSATPTPSKDKKGDRTSKLPSTQTTPSRHRLGRLGSRNSNEPASTQTTPSRHCLGRLGSRLSQMQSQRSQAQEPQAEDDRMDLDIIDESKDKEEDYQSDASTASTASPPASPTPKKVRDVPTSQAASQHAKNYETDSQNAKSQIQPEPEVPETNEEKLARRREELKNLQTGRSGVAGGTSGVRKKRKF</sequence>
<feature type="compositionally biased region" description="Acidic residues" evidence="8">
    <location>
        <begin position="548"/>
        <end position="559"/>
    </location>
</feature>
<dbReference type="Gene3D" id="2.170.210.10">
    <property type="entry name" value="DNA double-strand break repair and VJ recombination XRCC4, N-terminal"/>
    <property type="match status" value="1"/>
</dbReference>
<evidence type="ECO:0000256" key="8">
    <source>
        <dbReference type="SAM" id="MobiDB-lite"/>
    </source>
</evidence>
<evidence type="ECO:0000259" key="9">
    <source>
        <dbReference type="Pfam" id="PF09302"/>
    </source>
</evidence>
<dbReference type="CDD" id="cd22285">
    <property type="entry name" value="HD_XLF_N"/>
    <property type="match status" value="1"/>
</dbReference>
<evidence type="ECO:0000259" key="10">
    <source>
        <dbReference type="Pfam" id="PF21928"/>
    </source>
</evidence>
<evidence type="ECO:0000256" key="3">
    <source>
        <dbReference type="ARBA" id="ARBA00023125"/>
    </source>
</evidence>
<feature type="region of interest" description="Disordered" evidence="8">
    <location>
        <begin position="273"/>
        <end position="661"/>
    </location>
</feature>
<protein>
    <recommendedName>
        <fullName evidence="7">Non-homologous end-joining factor 1</fullName>
    </recommendedName>
</protein>
<dbReference type="InterPro" id="IPR015381">
    <property type="entry name" value="XLF-like_N"/>
</dbReference>
<feature type="compositionally biased region" description="Polar residues" evidence="8">
    <location>
        <begin position="509"/>
        <end position="523"/>
    </location>
</feature>
<comment type="similarity">
    <text evidence="6">Belongs to the XRCC4-XLF family. XLF subfamily.</text>
</comment>
<feature type="domain" description="XLF-like coiled-coil region" evidence="10">
    <location>
        <begin position="130"/>
        <end position="179"/>
    </location>
</feature>
<dbReference type="InterPro" id="IPR038051">
    <property type="entry name" value="XRCC4-like_N_sf"/>
</dbReference>
<dbReference type="PANTHER" id="PTHR32235:SF1">
    <property type="entry name" value="NON-HOMOLOGOUS END-JOINING FACTOR 1"/>
    <property type="match status" value="1"/>
</dbReference>
<evidence type="ECO:0000256" key="7">
    <source>
        <dbReference type="ARBA" id="ARBA00044529"/>
    </source>
</evidence>